<name>A0A7W7SKC4_9ACTN</name>
<proteinExistence type="predicted"/>
<evidence type="ECO:0000313" key="2">
    <source>
        <dbReference type="Proteomes" id="UP000578819"/>
    </source>
</evidence>
<organism evidence="1 2">
    <name type="scientific">Micromonospora polyrhachis</name>
    <dbReference type="NCBI Taxonomy" id="1282883"/>
    <lineage>
        <taxon>Bacteria</taxon>
        <taxon>Bacillati</taxon>
        <taxon>Actinomycetota</taxon>
        <taxon>Actinomycetes</taxon>
        <taxon>Micromonosporales</taxon>
        <taxon>Micromonosporaceae</taxon>
        <taxon>Micromonospora</taxon>
    </lineage>
</organism>
<dbReference type="AlphaFoldDB" id="A0A7W7SKC4"/>
<keyword evidence="2" id="KW-1185">Reference proteome</keyword>
<dbReference type="Proteomes" id="UP000578819">
    <property type="component" value="Unassembled WGS sequence"/>
</dbReference>
<dbReference type="EMBL" id="JACHJW010000001">
    <property type="protein sequence ID" value="MBB4956378.1"/>
    <property type="molecule type" value="Genomic_DNA"/>
</dbReference>
<gene>
    <name evidence="1" type="ORF">FHR38_000111</name>
</gene>
<protein>
    <submittedName>
        <fullName evidence="1">Uncharacterized protein</fullName>
    </submittedName>
</protein>
<sequence length="105" mass="11728">MIHHRMAEPARTAALAALADLWSQGCPVAGPNGRERLVDVGLRRWHSFHRRHSRVRPPTHEARIRDLVRGLVEAVEPEPRLVGPLVKDYECVAEAITAAVSLSDR</sequence>
<accession>A0A7W7SKC4</accession>
<evidence type="ECO:0000313" key="1">
    <source>
        <dbReference type="EMBL" id="MBB4956378.1"/>
    </source>
</evidence>
<comment type="caution">
    <text evidence="1">The sequence shown here is derived from an EMBL/GenBank/DDBJ whole genome shotgun (WGS) entry which is preliminary data.</text>
</comment>
<reference evidence="1 2" key="1">
    <citation type="submission" date="2020-08" db="EMBL/GenBank/DDBJ databases">
        <title>Sequencing the genomes of 1000 actinobacteria strains.</title>
        <authorList>
            <person name="Klenk H.-P."/>
        </authorList>
    </citation>
    <scope>NUCLEOTIDE SEQUENCE [LARGE SCALE GENOMIC DNA]</scope>
    <source>
        <strain evidence="1 2">DSM 45886</strain>
    </source>
</reference>